<keyword evidence="9" id="KW-1185">Reference proteome</keyword>
<dbReference type="EMBL" id="WTYW01000001">
    <property type="protein sequence ID" value="MXO85911.1"/>
    <property type="molecule type" value="Genomic_DNA"/>
</dbReference>
<evidence type="ECO:0000313" key="9">
    <source>
        <dbReference type="Proteomes" id="UP000433104"/>
    </source>
</evidence>
<dbReference type="InterPro" id="IPR042217">
    <property type="entry name" value="T4SS_VirB10/TrbI"/>
</dbReference>
<evidence type="ECO:0000256" key="6">
    <source>
        <dbReference type="SAM" id="MobiDB-lite"/>
    </source>
</evidence>
<keyword evidence="5 7" id="KW-0472">Membrane</keyword>
<reference evidence="8 9" key="1">
    <citation type="submission" date="2019-12" db="EMBL/GenBank/DDBJ databases">
        <title>Genomic-based taxomic classification of the family Erythrobacteraceae.</title>
        <authorList>
            <person name="Xu L."/>
        </authorList>
    </citation>
    <scope>NUCLEOTIDE SEQUENCE [LARGE SCALE GENOMIC DNA]</scope>
    <source>
        <strain evidence="8 9">MCCC 1A09962</strain>
    </source>
</reference>
<evidence type="ECO:0000256" key="2">
    <source>
        <dbReference type="ARBA" id="ARBA00010265"/>
    </source>
</evidence>
<keyword evidence="4 7" id="KW-1133">Transmembrane helix</keyword>
<comment type="subcellular location">
    <subcellularLocation>
        <location evidence="1">Membrane</location>
        <topology evidence="1">Single-pass membrane protein</topology>
    </subcellularLocation>
</comment>
<feature type="region of interest" description="Disordered" evidence="6">
    <location>
        <begin position="1"/>
        <end position="26"/>
    </location>
</feature>
<dbReference type="RefSeq" id="WP_160682253.1">
    <property type="nucleotide sequence ID" value="NZ_WTYW01000001.1"/>
</dbReference>
<protein>
    <submittedName>
        <fullName evidence="8">Type VI secretion protein</fullName>
    </submittedName>
</protein>
<dbReference type="InterPro" id="IPR005498">
    <property type="entry name" value="T4SS_VirB10/TraB/TrbI"/>
</dbReference>
<dbReference type="Gene3D" id="2.40.128.260">
    <property type="entry name" value="Type IV secretion system, VirB10/TraB/TrbI"/>
    <property type="match status" value="2"/>
</dbReference>
<comment type="caution">
    <text evidence="8">The sequence shown here is derived from an EMBL/GenBank/DDBJ whole genome shotgun (WGS) entry which is preliminary data.</text>
</comment>
<organism evidence="8 9">
    <name type="scientific">Parapontixanthobacter aurantiacus</name>
    <dbReference type="NCBI Taxonomy" id="1463599"/>
    <lineage>
        <taxon>Bacteria</taxon>
        <taxon>Pseudomonadati</taxon>
        <taxon>Pseudomonadota</taxon>
        <taxon>Alphaproteobacteria</taxon>
        <taxon>Sphingomonadales</taxon>
        <taxon>Erythrobacteraceae</taxon>
        <taxon>Parapontixanthobacter</taxon>
    </lineage>
</organism>
<accession>A0A844ZBJ3</accession>
<dbReference type="Proteomes" id="UP000433104">
    <property type="component" value="Unassembled WGS sequence"/>
</dbReference>
<dbReference type="AlphaFoldDB" id="A0A844ZBJ3"/>
<sequence length="385" mass="38526">MRLTTARLPKNELESSAANDVDPRDTESAEVIDLASRNAYPLVVQKKSKSDSLGLLAGVGIVGLLGAVAFWSMNSARLETEGAAREPAGQVVLPPATPVAGVPVGGPVMAQPVAAVPPPAPLSAAPGQVSVAPAPVPATGPNALSSPAMVFDASGSPGPIASGAPASAASAPAAVAASGDSDTSAVGQFASRIGGVGGAPARASAMDNPSTTVTQGTLIPAVLETAIDTNVPGFVRAVVSQDVRSFDGTRVLVPRSSRLIGQYQSGLQNGQKRAYVIWTRLIRPDGASVSLASPAVGFDGTTGLKGKVDSNFFQRFGSSILLSVVGGLSTLATGGTSVVLGGGQSAAATAFQQDGQIGPTVRVKQGAPIRIFTARDLDFSEVSAR</sequence>
<dbReference type="CDD" id="cd16429">
    <property type="entry name" value="VirB10"/>
    <property type="match status" value="1"/>
</dbReference>
<feature type="transmembrane region" description="Helical" evidence="7">
    <location>
        <begin position="53"/>
        <end position="73"/>
    </location>
</feature>
<evidence type="ECO:0000256" key="4">
    <source>
        <dbReference type="ARBA" id="ARBA00022989"/>
    </source>
</evidence>
<dbReference type="OrthoDB" id="9807354at2"/>
<evidence type="ECO:0000256" key="5">
    <source>
        <dbReference type="ARBA" id="ARBA00023136"/>
    </source>
</evidence>
<name>A0A844ZBJ3_9SPHN</name>
<keyword evidence="3 7" id="KW-0812">Transmembrane</keyword>
<comment type="similarity">
    <text evidence="2">Belongs to the TrbI/VirB10 family.</text>
</comment>
<evidence type="ECO:0000256" key="3">
    <source>
        <dbReference type="ARBA" id="ARBA00022692"/>
    </source>
</evidence>
<gene>
    <name evidence="8" type="ORF">GRI38_07680</name>
</gene>
<evidence type="ECO:0000313" key="8">
    <source>
        <dbReference type="EMBL" id="MXO85911.1"/>
    </source>
</evidence>
<evidence type="ECO:0000256" key="7">
    <source>
        <dbReference type="SAM" id="Phobius"/>
    </source>
</evidence>
<dbReference type="GO" id="GO:0016020">
    <property type="term" value="C:membrane"/>
    <property type="evidence" value="ECO:0007669"/>
    <property type="project" value="UniProtKB-SubCell"/>
</dbReference>
<evidence type="ECO:0000256" key="1">
    <source>
        <dbReference type="ARBA" id="ARBA00004167"/>
    </source>
</evidence>
<proteinExistence type="inferred from homology"/>
<dbReference type="Pfam" id="PF03743">
    <property type="entry name" value="TrbI"/>
    <property type="match status" value="1"/>
</dbReference>